<reference evidence="2 3" key="1">
    <citation type="submission" date="2019-02" db="EMBL/GenBank/DDBJ databases">
        <title>Deep-cultivation of Planctomycetes and their phenomic and genomic characterization uncovers novel biology.</title>
        <authorList>
            <person name="Wiegand S."/>
            <person name="Jogler M."/>
            <person name="Boedeker C."/>
            <person name="Pinto D."/>
            <person name="Vollmers J."/>
            <person name="Rivas-Marin E."/>
            <person name="Kohn T."/>
            <person name="Peeters S.H."/>
            <person name="Heuer A."/>
            <person name="Rast P."/>
            <person name="Oberbeckmann S."/>
            <person name="Bunk B."/>
            <person name="Jeske O."/>
            <person name="Meyerdierks A."/>
            <person name="Storesund J.E."/>
            <person name="Kallscheuer N."/>
            <person name="Luecker S."/>
            <person name="Lage O.M."/>
            <person name="Pohl T."/>
            <person name="Merkel B.J."/>
            <person name="Hornburger P."/>
            <person name="Mueller R.-W."/>
            <person name="Bruemmer F."/>
            <person name="Labrenz M."/>
            <person name="Spormann A.M."/>
            <person name="Op Den Camp H."/>
            <person name="Overmann J."/>
            <person name="Amann R."/>
            <person name="Jetten M.S.M."/>
            <person name="Mascher T."/>
            <person name="Medema M.H."/>
            <person name="Devos D.P."/>
            <person name="Kaster A.-K."/>
            <person name="Ovreas L."/>
            <person name="Rohde M."/>
            <person name="Galperin M.Y."/>
            <person name="Jogler C."/>
        </authorList>
    </citation>
    <scope>NUCLEOTIDE SEQUENCE [LARGE SCALE GENOMIC DNA]</scope>
    <source>
        <strain evidence="2 3">Pla108</strain>
    </source>
</reference>
<evidence type="ECO:0000259" key="1">
    <source>
        <dbReference type="Pfam" id="PF13340"/>
    </source>
</evidence>
<dbReference type="InterPro" id="IPR052909">
    <property type="entry name" value="Transposase_6_like"/>
</dbReference>
<evidence type="ECO:0000313" key="3">
    <source>
        <dbReference type="Proteomes" id="UP000317421"/>
    </source>
</evidence>
<name>A0A5C6AAY8_9BACT</name>
<proteinExistence type="predicted"/>
<dbReference type="NCBIfam" id="NF033580">
    <property type="entry name" value="transpos_IS5_3"/>
    <property type="match status" value="1"/>
</dbReference>
<comment type="caution">
    <text evidence="2">The sequence shown here is derived from an EMBL/GenBank/DDBJ whole genome shotgun (WGS) entry which is preliminary data.</text>
</comment>
<dbReference type="Pfam" id="PF13340">
    <property type="entry name" value="DUF4096"/>
    <property type="match status" value="1"/>
</dbReference>
<keyword evidence="3" id="KW-1185">Reference proteome</keyword>
<dbReference type="EMBL" id="SJPR01000003">
    <property type="protein sequence ID" value="TWT96596.1"/>
    <property type="molecule type" value="Genomic_DNA"/>
</dbReference>
<protein>
    <recommendedName>
        <fullName evidence="1">Insertion element IS402-like domain-containing protein</fullName>
    </recommendedName>
</protein>
<dbReference type="AlphaFoldDB" id="A0A5C6AAY8"/>
<dbReference type="PANTHER" id="PTHR46637">
    <property type="entry name" value="TIS1421-TRANSPOSASE PROTEIN A"/>
    <property type="match status" value="1"/>
</dbReference>
<organism evidence="2 3">
    <name type="scientific">Botrimarina colliarenosi</name>
    <dbReference type="NCBI Taxonomy" id="2528001"/>
    <lineage>
        <taxon>Bacteria</taxon>
        <taxon>Pseudomonadati</taxon>
        <taxon>Planctomycetota</taxon>
        <taxon>Planctomycetia</taxon>
        <taxon>Pirellulales</taxon>
        <taxon>Lacipirellulaceae</taxon>
        <taxon>Botrimarina</taxon>
    </lineage>
</organism>
<gene>
    <name evidence="2" type="ORF">Pla108_23650</name>
</gene>
<dbReference type="InterPro" id="IPR025161">
    <property type="entry name" value="IS402-like_dom"/>
</dbReference>
<feature type="domain" description="Insertion element IS402-like" evidence="1">
    <location>
        <begin position="6"/>
        <end position="76"/>
    </location>
</feature>
<accession>A0A5C6AAY8</accession>
<dbReference type="RefSeq" id="WP_197526501.1">
    <property type="nucleotide sequence ID" value="NZ_SJPR01000003.1"/>
</dbReference>
<evidence type="ECO:0000313" key="2">
    <source>
        <dbReference type="EMBL" id="TWT96596.1"/>
    </source>
</evidence>
<dbReference type="Proteomes" id="UP000317421">
    <property type="component" value="Unassembled WGS sequence"/>
</dbReference>
<dbReference type="PANTHER" id="PTHR46637:SF1">
    <property type="entry name" value="BLL5188 PROTEIN"/>
    <property type="match status" value="1"/>
</dbReference>
<sequence>MVRDRLSDDAWEQIADVFPPPAAVGRKRKDPRDVVDGILYVLRTGCPWRDLHEEFGPWQSVYHHFNKWASDGTLDEALGRLVAAHVEVGEIDEDLWCVDGPHVRAARCAAGGGKKGTPKSQLSMR</sequence>